<dbReference type="AlphaFoldDB" id="A0A0R1N1L4"/>
<dbReference type="GO" id="GO:0007059">
    <property type="term" value="P:chromosome segregation"/>
    <property type="evidence" value="ECO:0007669"/>
    <property type="project" value="UniProtKB-UniRule"/>
</dbReference>
<accession>A0A0R1N1L4</accession>
<dbReference type="PANTHER" id="PTHR33969">
    <property type="entry name" value="SEGREGATION AND CONDENSATION PROTEIN A"/>
    <property type="match status" value="1"/>
</dbReference>
<dbReference type="RefSeq" id="WP_057818078.1">
    <property type="nucleotide sequence ID" value="NZ_AZEC01000002.1"/>
</dbReference>
<proteinExistence type="inferred from homology"/>
<keyword evidence="1 3" id="KW-0159">Chromosome partition</keyword>
<dbReference type="OrthoDB" id="9811016at2"/>
<keyword evidence="3" id="KW-0132">Cell division</keyword>
<comment type="function">
    <text evidence="3">Participates in chromosomal partition during cell division. May act via the formation of a condensin-like complex containing Smc and ScpB that pull DNA away from mid-cell into both cell halves.</text>
</comment>
<keyword evidence="3" id="KW-0131">Cell cycle</keyword>
<name>A0A0R1N1L4_9LACO</name>
<comment type="caution">
    <text evidence="4">The sequence shown here is derived from an EMBL/GenBank/DDBJ whole genome shotgun (WGS) entry which is preliminary data.</text>
</comment>
<dbReference type="PANTHER" id="PTHR33969:SF2">
    <property type="entry name" value="SEGREGATION AND CONDENSATION PROTEIN A"/>
    <property type="match status" value="1"/>
</dbReference>
<dbReference type="GO" id="GO:0005737">
    <property type="term" value="C:cytoplasm"/>
    <property type="evidence" value="ECO:0007669"/>
    <property type="project" value="UniProtKB-SubCell"/>
</dbReference>
<evidence type="ECO:0000313" key="4">
    <source>
        <dbReference type="EMBL" id="KRL14141.1"/>
    </source>
</evidence>
<dbReference type="InterPro" id="IPR003768">
    <property type="entry name" value="ScpA"/>
</dbReference>
<protein>
    <recommendedName>
        <fullName evidence="2 3">Segregation and condensation protein A</fullName>
    </recommendedName>
</protein>
<keyword evidence="5" id="KW-1185">Reference proteome</keyword>
<evidence type="ECO:0000256" key="2">
    <source>
        <dbReference type="ARBA" id="ARBA00044777"/>
    </source>
</evidence>
<dbReference type="GO" id="GO:0006260">
    <property type="term" value="P:DNA replication"/>
    <property type="evidence" value="ECO:0007669"/>
    <property type="project" value="UniProtKB-UniRule"/>
</dbReference>
<evidence type="ECO:0000256" key="1">
    <source>
        <dbReference type="ARBA" id="ARBA00022829"/>
    </source>
</evidence>
<evidence type="ECO:0000313" key="5">
    <source>
        <dbReference type="Proteomes" id="UP000051330"/>
    </source>
</evidence>
<sequence length="256" mass="28909">MSTLGLTFSVQDYTGPLDLLLHLIRQQKIDIYDIPIAQITSQYLDYIHHNAVLALDSAGDYLVLASTLMAIKSKMLLPNNPLTEETDDATEDPREGLVNQLLIYESYQKAAVILRQMADKRALSFDRPPQAPPSDTVQPLAPGLLTIDALRLTMERIWQREQRPKFPQRTIPLEKHVIGTQIKRVRQFLRAVGAKRAVHFERLLSTTPSVDEVVTTFLAVLEMLKDEEITCTQESFGAPLFVQWRSAQNVAKGMIS</sequence>
<dbReference type="STRING" id="1423792.FD09_GL001302"/>
<dbReference type="PATRIC" id="fig|1423792.3.peg.1321"/>
<keyword evidence="3" id="KW-0963">Cytoplasm</keyword>
<gene>
    <name evidence="3" type="primary">scpA</name>
    <name evidence="4" type="ORF">FD09_GL001302</name>
</gene>
<comment type="subcellular location">
    <subcellularLocation>
        <location evidence="3">Cytoplasm</location>
    </subcellularLocation>
    <text evidence="3">Associated with two foci at the outer edges of the nucleoid region in young cells, and at four foci within both cell halves in older cells.</text>
</comment>
<evidence type="ECO:0000256" key="3">
    <source>
        <dbReference type="HAMAP-Rule" id="MF_01805"/>
    </source>
</evidence>
<comment type="subunit">
    <text evidence="3">Component of a cohesin-like complex composed of ScpA, ScpB and the Smc homodimer, in which ScpA and ScpB bind to the head domain of Smc. The presence of the three proteins is required for the association of the complex with DNA.</text>
</comment>
<dbReference type="HAMAP" id="MF_01805">
    <property type="entry name" value="ScpA"/>
    <property type="match status" value="1"/>
</dbReference>
<dbReference type="Pfam" id="PF02616">
    <property type="entry name" value="SMC_ScpA"/>
    <property type="match status" value="1"/>
</dbReference>
<dbReference type="EMBL" id="AZEC01000002">
    <property type="protein sequence ID" value="KRL14141.1"/>
    <property type="molecule type" value="Genomic_DNA"/>
</dbReference>
<dbReference type="Gene3D" id="6.10.250.2410">
    <property type="match status" value="1"/>
</dbReference>
<dbReference type="Proteomes" id="UP000051330">
    <property type="component" value="Unassembled WGS sequence"/>
</dbReference>
<comment type="similarity">
    <text evidence="3">Belongs to the ScpA family.</text>
</comment>
<dbReference type="GO" id="GO:0051301">
    <property type="term" value="P:cell division"/>
    <property type="evidence" value="ECO:0007669"/>
    <property type="project" value="UniProtKB-KW"/>
</dbReference>
<reference evidence="4 5" key="1">
    <citation type="journal article" date="2015" name="Genome Announc.">
        <title>Expanding the biotechnology potential of lactobacilli through comparative genomics of 213 strains and associated genera.</title>
        <authorList>
            <person name="Sun Z."/>
            <person name="Harris H.M."/>
            <person name="McCann A."/>
            <person name="Guo C."/>
            <person name="Argimon S."/>
            <person name="Zhang W."/>
            <person name="Yang X."/>
            <person name="Jeffery I.B."/>
            <person name="Cooney J.C."/>
            <person name="Kagawa T.F."/>
            <person name="Liu W."/>
            <person name="Song Y."/>
            <person name="Salvetti E."/>
            <person name="Wrobel A."/>
            <person name="Rasinkangas P."/>
            <person name="Parkhill J."/>
            <person name="Rea M.C."/>
            <person name="O'Sullivan O."/>
            <person name="Ritari J."/>
            <person name="Douillard F.P."/>
            <person name="Paul Ross R."/>
            <person name="Yang R."/>
            <person name="Briner A.E."/>
            <person name="Felis G.E."/>
            <person name="de Vos W.M."/>
            <person name="Barrangou R."/>
            <person name="Klaenhammer T.R."/>
            <person name="Caufield P.W."/>
            <person name="Cui Y."/>
            <person name="Zhang H."/>
            <person name="O'Toole P.W."/>
        </authorList>
    </citation>
    <scope>NUCLEOTIDE SEQUENCE [LARGE SCALE GENOMIC DNA]</scope>
    <source>
        <strain evidence="4 5">DSM 12744</strain>
    </source>
</reference>
<organism evidence="4 5">
    <name type="scientific">Schleiferilactobacillus perolens DSM 12744</name>
    <dbReference type="NCBI Taxonomy" id="1423792"/>
    <lineage>
        <taxon>Bacteria</taxon>
        <taxon>Bacillati</taxon>
        <taxon>Bacillota</taxon>
        <taxon>Bacilli</taxon>
        <taxon>Lactobacillales</taxon>
        <taxon>Lactobacillaceae</taxon>
        <taxon>Schleiferilactobacillus</taxon>
    </lineage>
</organism>